<feature type="domain" description="MacB-like periplasmic core" evidence="8">
    <location>
        <begin position="42"/>
        <end position="263"/>
    </location>
</feature>
<keyword evidence="4 6" id="KW-1133">Transmembrane helix</keyword>
<evidence type="ECO:0000256" key="6">
    <source>
        <dbReference type="SAM" id="Phobius"/>
    </source>
</evidence>
<feature type="domain" description="ABC3 transporter permease C-terminal" evidence="7">
    <location>
        <begin position="308"/>
        <end position="424"/>
    </location>
</feature>
<keyword evidence="9" id="KW-0132">Cell division</keyword>
<evidence type="ECO:0000313" key="10">
    <source>
        <dbReference type="Proteomes" id="UP000240912"/>
    </source>
</evidence>
<dbReference type="InterPro" id="IPR003838">
    <property type="entry name" value="ABC3_permease_C"/>
</dbReference>
<dbReference type="GO" id="GO:0005886">
    <property type="term" value="C:plasma membrane"/>
    <property type="evidence" value="ECO:0007669"/>
    <property type="project" value="UniProtKB-SubCell"/>
</dbReference>
<feature type="transmembrane region" description="Helical" evidence="6">
    <location>
        <begin position="691"/>
        <end position="716"/>
    </location>
</feature>
<feature type="transmembrane region" description="Helical" evidence="6">
    <location>
        <begin position="778"/>
        <end position="798"/>
    </location>
</feature>
<dbReference type="Pfam" id="PF12704">
    <property type="entry name" value="MacB_PCD"/>
    <property type="match status" value="2"/>
</dbReference>
<feature type="transmembrane region" description="Helical" evidence="6">
    <location>
        <begin position="744"/>
        <end position="766"/>
    </location>
</feature>
<evidence type="ECO:0000259" key="8">
    <source>
        <dbReference type="Pfam" id="PF12704"/>
    </source>
</evidence>
<keyword evidence="3 6" id="KW-0812">Transmembrane</keyword>
<feature type="transmembrane region" description="Helical" evidence="6">
    <location>
        <begin position="305"/>
        <end position="324"/>
    </location>
</feature>
<dbReference type="Pfam" id="PF02687">
    <property type="entry name" value="FtsX"/>
    <property type="match status" value="2"/>
</dbReference>
<evidence type="ECO:0000259" key="7">
    <source>
        <dbReference type="Pfam" id="PF02687"/>
    </source>
</evidence>
<evidence type="ECO:0000256" key="2">
    <source>
        <dbReference type="ARBA" id="ARBA00022475"/>
    </source>
</evidence>
<keyword evidence="10" id="KW-1185">Reference proteome</keyword>
<keyword evidence="5 6" id="KW-0472">Membrane</keyword>
<feature type="transmembrane region" description="Helical" evidence="6">
    <location>
        <begin position="399"/>
        <end position="422"/>
    </location>
</feature>
<dbReference type="AlphaFoldDB" id="A0A2T3HM87"/>
<dbReference type="PANTHER" id="PTHR30572:SF18">
    <property type="entry name" value="ABC-TYPE MACROLIDE FAMILY EXPORT SYSTEM PERMEASE COMPONENT 2"/>
    <property type="match status" value="1"/>
</dbReference>
<feature type="transmembrane region" description="Helical" evidence="6">
    <location>
        <begin position="358"/>
        <end position="379"/>
    </location>
</feature>
<dbReference type="Proteomes" id="UP000240912">
    <property type="component" value="Unassembled WGS sequence"/>
</dbReference>
<dbReference type="InterPro" id="IPR050250">
    <property type="entry name" value="Macrolide_Exporter_MacB"/>
</dbReference>
<name>A0A2T3HM87_9SPHI</name>
<feature type="domain" description="ABC3 transporter permease C-terminal" evidence="7">
    <location>
        <begin position="694"/>
        <end position="808"/>
    </location>
</feature>
<evidence type="ECO:0000256" key="1">
    <source>
        <dbReference type="ARBA" id="ARBA00004651"/>
    </source>
</evidence>
<dbReference type="OrthoDB" id="1451596at2"/>
<accession>A0A2T3HM87</accession>
<dbReference type="GO" id="GO:0022857">
    <property type="term" value="F:transmembrane transporter activity"/>
    <property type="evidence" value="ECO:0007669"/>
    <property type="project" value="TreeGrafter"/>
</dbReference>
<dbReference type="GO" id="GO:0051301">
    <property type="term" value="P:cell division"/>
    <property type="evidence" value="ECO:0007669"/>
    <property type="project" value="UniProtKB-KW"/>
</dbReference>
<sequence length="815" mass="90150">MILYAGRFRKESARTAGTPVNDMFKLNFKIALRNLWKHKGFTLINMSGLTIGLASCLMLLLYVGYEWNFDRQFGKIDRIYGVCKNYTNNGDTATYGPVSYALPNLLVPTALEQVPGIEAASRTTSAYRLLSYRRQALNMSALFADPDFFKIFDYTFLEGHAGALLDPNAVVMTARAARKMFGESDAIGRAVTWDNRRVLKVGAVIADPAPNQTYQFDVMMNWTFLQQDEPTRKYQNWGSGFSNAVVLLKAEADFGMADRAMRQLIRKNQADLDTEAFLFPFAKTHLYNRFENGKATGGTVDQVRIFFLLAVCVLLIACINYMNLSTARSEKRAQEVGIRKTLGSDRTGLALQFLNESLVLTVIALVVAFVLVELCLPFFNNLLQISMHIDYGSHEIWLLLLLLALLTGALAGSYPALYLSSFSPMRALKGVKGGRPNFSFRKLLVILQFGCSVCMIVGAIVIYRQIAYLKNKPLGFNDQNLLEMRRTGRLENESANELLKSALLRSGAVMAISGLSTSLTNNGNNSDDVSWPGKQANERIVMNIRTTDRELAQTLGLTTAAGRGFDAALRSDSSGVVLNESAASAMRLGKEGIGKQIWFGGQAYTVLGIWKNFSYESSAYRVSPTLFFKSDSGRRKTNTLLIRLNPAMGMQASLEAVQELFQKFNPGYPAETTFISESLAGKLENERRLGVLANVFGGFAIFISCLGLLGLALYMAEQRSKEVSIRKVLGADVFSILVLLNKDFISLVLVANLLACPLAWVIASRWLERFDYRAAPGVWPFAAAVLISLVVALLAVSLQTWKIARSNPAAVLKHE</sequence>
<comment type="caution">
    <text evidence="9">The sequence shown here is derived from an EMBL/GenBank/DDBJ whole genome shotgun (WGS) entry which is preliminary data.</text>
</comment>
<feature type="domain" description="MacB-like periplasmic core" evidence="8">
    <location>
        <begin position="502"/>
        <end position="659"/>
    </location>
</feature>
<protein>
    <submittedName>
        <fullName evidence="9">Cell division protein FtsX</fullName>
    </submittedName>
</protein>
<feature type="transmembrane region" description="Helical" evidence="6">
    <location>
        <begin position="43"/>
        <end position="65"/>
    </location>
</feature>
<proteinExistence type="predicted"/>
<dbReference type="PANTHER" id="PTHR30572">
    <property type="entry name" value="MEMBRANE COMPONENT OF TRANSPORTER-RELATED"/>
    <property type="match status" value="1"/>
</dbReference>
<keyword evidence="2" id="KW-1003">Cell membrane</keyword>
<evidence type="ECO:0000256" key="5">
    <source>
        <dbReference type="ARBA" id="ARBA00023136"/>
    </source>
</evidence>
<feature type="transmembrane region" description="Helical" evidence="6">
    <location>
        <begin position="443"/>
        <end position="463"/>
    </location>
</feature>
<keyword evidence="9" id="KW-0131">Cell cycle</keyword>
<dbReference type="EMBL" id="PYLS01000005">
    <property type="protein sequence ID" value="PST83536.1"/>
    <property type="molecule type" value="Genomic_DNA"/>
</dbReference>
<organism evidence="9 10">
    <name type="scientific">Pedobacter yulinensis</name>
    <dbReference type="NCBI Taxonomy" id="2126353"/>
    <lineage>
        <taxon>Bacteria</taxon>
        <taxon>Pseudomonadati</taxon>
        <taxon>Bacteroidota</taxon>
        <taxon>Sphingobacteriia</taxon>
        <taxon>Sphingobacteriales</taxon>
        <taxon>Sphingobacteriaceae</taxon>
        <taxon>Pedobacter</taxon>
    </lineage>
</organism>
<comment type="subcellular location">
    <subcellularLocation>
        <location evidence="1">Cell membrane</location>
        <topology evidence="1">Multi-pass membrane protein</topology>
    </subcellularLocation>
</comment>
<gene>
    <name evidence="9" type="ORF">C7T94_13370</name>
</gene>
<dbReference type="InterPro" id="IPR025857">
    <property type="entry name" value="MacB_PCD"/>
</dbReference>
<evidence type="ECO:0000256" key="4">
    <source>
        <dbReference type="ARBA" id="ARBA00022989"/>
    </source>
</evidence>
<reference evidence="9 10" key="1">
    <citation type="submission" date="2018-03" db="EMBL/GenBank/DDBJ databases">
        <authorList>
            <person name="Keele B.F."/>
        </authorList>
    </citation>
    <scope>NUCLEOTIDE SEQUENCE [LARGE SCALE GENOMIC DNA]</scope>
    <source>
        <strain evidence="9 10">YL28-9</strain>
    </source>
</reference>
<evidence type="ECO:0000256" key="3">
    <source>
        <dbReference type="ARBA" id="ARBA00022692"/>
    </source>
</evidence>
<evidence type="ECO:0000313" key="9">
    <source>
        <dbReference type="EMBL" id="PST83536.1"/>
    </source>
</evidence>